<feature type="region of interest" description="Disordered" evidence="1">
    <location>
        <begin position="31"/>
        <end position="53"/>
    </location>
</feature>
<keyword evidence="4" id="KW-1185">Reference proteome</keyword>
<evidence type="ECO:0000259" key="2">
    <source>
        <dbReference type="Pfam" id="PF00646"/>
    </source>
</evidence>
<dbReference type="InterPro" id="IPR001810">
    <property type="entry name" value="F-box_dom"/>
</dbReference>
<organism evidence="3 4">
    <name type="scientific">Ramazzottius varieornatus</name>
    <name type="common">Water bear</name>
    <name type="synonym">Tardigrade</name>
    <dbReference type="NCBI Taxonomy" id="947166"/>
    <lineage>
        <taxon>Eukaryota</taxon>
        <taxon>Metazoa</taxon>
        <taxon>Ecdysozoa</taxon>
        <taxon>Tardigrada</taxon>
        <taxon>Eutardigrada</taxon>
        <taxon>Parachela</taxon>
        <taxon>Hypsibioidea</taxon>
        <taxon>Ramazzottiidae</taxon>
        <taxon>Ramazzottius</taxon>
    </lineage>
</organism>
<name>A0A1D1W1B2_RAMVA</name>
<reference evidence="3 4" key="1">
    <citation type="journal article" date="2016" name="Nat. Commun.">
        <title>Extremotolerant tardigrade genome and improved radiotolerance of human cultured cells by tardigrade-unique protein.</title>
        <authorList>
            <person name="Hashimoto T."/>
            <person name="Horikawa D.D."/>
            <person name="Saito Y."/>
            <person name="Kuwahara H."/>
            <person name="Kozuka-Hata H."/>
            <person name="Shin-I T."/>
            <person name="Minakuchi Y."/>
            <person name="Ohishi K."/>
            <person name="Motoyama A."/>
            <person name="Aizu T."/>
            <person name="Enomoto A."/>
            <person name="Kondo K."/>
            <person name="Tanaka S."/>
            <person name="Hara Y."/>
            <person name="Koshikawa S."/>
            <person name="Sagara H."/>
            <person name="Miura T."/>
            <person name="Yokobori S."/>
            <person name="Miyagawa K."/>
            <person name="Suzuki Y."/>
            <person name="Kubo T."/>
            <person name="Oyama M."/>
            <person name="Kohara Y."/>
            <person name="Fujiyama A."/>
            <person name="Arakawa K."/>
            <person name="Katayama T."/>
            <person name="Toyoda A."/>
            <person name="Kunieda T."/>
        </authorList>
    </citation>
    <scope>NUCLEOTIDE SEQUENCE [LARGE SCALE GENOMIC DNA]</scope>
    <source>
        <strain evidence="3 4">YOKOZUNA-1</strain>
    </source>
</reference>
<gene>
    <name evidence="3" type="primary">RvY_17199-1</name>
    <name evidence="3" type="synonym">RvY_17199.1</name>
    <name evidence="3" type="ORF">RvY_17199</name>
</gene>
<dbReference type="Proteomes" id="UP000186922">
    <property type="component" value="Unassembled WGS sequence"/>
</dbReference>
<dbReference type="AlphaFoldDB" id="A0A1D1W1B2"/>
<comment type="caution">
    <text evidence="3">The sequence shown here is derived from an EMBL/GenBank/DDBJ whole genome shotgun (WGS) entry which is preliminary data.</text>
</comment>
<dbReference type="Pfam" id="PF00646">
    <property type="entry name" value="F-box"/>
    <property type="match status" value="1"/>
</dbReference>
<feature type="domain" description="F-box" evidence="2">
    <location>
        <begin position="77"/>
        <end position="105"/>
    </location>
</feature>
<dbReference type="SUPFAM" id="SSF81383">
    <property type="entry name" value="F-box domain"/>
    <property type="match status" value="1"/>
</dbReference>
<dbReference type="InterPro" id="IPR036047">
    <property type="entry name" value="F-box-like_dom_sf"/>
</dbReference>
<evidence type="ECO:0000313" key="4">
    <source>
        <dbReference type="Proteomes" id="UP000186922"/>
    </source>
</evidence>
<feature type="compositionally biased region" description="Basic residues" evidence="1">
    <location>
        <begin position="44"/>
        <end position="53"/>
    </location>
</feature>
<dbReference type="EMBL" id="BDGG01000015">
    <property type="protein sequence ID" value="GAV07360.1"/>
    <property type="molecule type" value="Genomic_DNA"/>
</dbReference>
<protein>
    <recommendedName>
        <fullName evidence="2">F-box domain-containing protein</fullName>
    </recommendedName>
</protein>
<evidence type="ECO:0000256" key="1">
    <source>
        <dbReference type="SAM" id="MobiDB-lite"/>
    </source>
</evidence>
<evidence type="ECO:0000313" key="3">
    <source>
        <dbReference type="EMBL" id="GAV07360.1"/>
    </source>
</evidence>
<proteinExistence type="predicted"/>
<feature type="compositionally biased region" description="Basic and acidic residues" evidence="1">
    <location>
        <begin position="31"/>
        <end position="43"/>
    </location>
</feature>
<sequence>MSLQWRSFPGIPAFFDEDDPLFQQLLKEAETRLPPEATSEPKAKKLKKSQPRRKKKDEPLFSLYTLDELWRKSSILLIKNILSYLDLRNSCKLSRVSTSWKKILEKTVILNRGVVFLDWRIPAAGQRRMDAALSGSSSWLKLFKPINFQGIKHFVCLGPALNFAIFEEYEKLFGFQQSLSKVTFCSDTFTDAKLLEIASFLLTEFEQVTFVNCRITTNDPEFHFDKQFRSAVWVDYQGNHPRSIKWDLEVVIPRLVFDENFNKLRGEEEQQAWLYNRYDEMDLIFPYGKEQMDWLDHALDCLSGGQIDAVKHADKKFLEWRPDYYKSKMRNSGVRTEATTAPRDLDMLDLAFLGRLLVKMNKAKKIRGLRPPPEPFPDDFNVRIDF</sequence>
<accession>A0A1D1W1B2</accession>